<accession>A0A816RT73</accession>
<reference evidence="1" key="1">
    <citation type="submission" date="2021-01" db="EMBL/GenBank/DDBJ databases">
        <authorList>
            <consortium name="Genoscope - CEA"/>
            <person name="William W."/>
        </authorList>
    </citation>
    <scope>NUCLEOTIDE SEQUENCE</scope>
</reference>
<dbReference type="EMBL" id="HG994365">
    <property type="protein sequence ID" value="CAF2075451.1"/>
    <property type="molecule type" value="Genomic_DNA"/>
</dbReference>
<protein>
    <submittedName>
        <fullName evidence="1">(rape) hypothetical protein</fullName>
    </submittedName>
</protein>
<proteinExistence type="predicted"/>
<dbReference type="Proteomes" id="UP001295469">
    <property type="component" value="Chromosome C01"/>
</dbReference>
<dbReference type="AlphaFoldDB" id="A0A816RT73"/>
<sequence>MAPVLFISSPRLYLSAPLYISHESIIGYHINGLYFGEINYLQPKK</sequence>
<organism evidence="1">
    <name type="scientific">Brassica napus</name>
    <name type="common">Rape</name>
    <dbReference type="NCBI Taxonomy" id="3708"/>
    <lineage>
        <taxon>Eukaryota</taxon>
        <taxon>Viridiplantae</taxon>
        <taxon>Streptophyta</taxon>
        <taxon>Embryophyta</taxon>
        <taxon>Tracheophyta</taxon>
        <taxon>Spermatophyta</taxon>
        <taxon>Magnoliopsida</taxon>
        <taxon>eudicotyledons</taxon>
        <taxon>Gunneridae</taxon>
        <taxon>Pentapetalae</taxon>
        <taxon>rosids</taxon>
        <taxon>malvids</taxon>
        <taxon>Brassicales</taxon>
        <taxon>Brassicaceae</taxon>
        <taxon>Brassiceae</taxon>
        <taxon>Brassica</taxon>
    </lineage>
</organism>
<gene>
    <name evidence="1" type="ORF">DARMORV10_C01P36240.1</name>
</gene>
<evidence type="ECO:0000313" key="1">
    <source>
        <dbReference type="EMBL" id="CAF2075451.1"/>
    </source>
</evidence>
<name>A0A816RT73_BRANA</name>